<evidence type="ECO:0000259" key="4">
    <source>
        <dbReference type="Pfam" id="PF18317"/>
    </source>
</evidence>
<dbReference type="InterPro" id="IPR022893">
    <property type="entry name" value="Shikimate_DH_fam"/>
</dbReference>
<comment type="pathway">
    <text evidence="1">Metabolic intermediate biosynthesis; chorismate biosynthesis; chorismate from D-erythrose 4-phosphate and phosphoenolpyruvate: step 4/7.</text>
</comment>
<dbReference type="InterPro" id="IPR041121">
    <property type="entry name" value="SDH_C"/>
</dbReference>
<dbReference type="SUPFAM" id="SSF51735">
    <property type="entry name" value="NAD(P)-binding Rossmann-fold domains"/>
    <property type="match status" value="1"/>
</dbReference>
<accession>A0ABP3ESR9</accession>
<proteinExistence type="predicted"/>
<dbReference type="Pfam" id="PF08501">
    <property type="entry name" value="Shikimate_dh_N"/>
    <property type="match status" value="1"/>
</dbReference>
<name>A0ABP3ESR9_9ACTN</name>
<dbReference type="NCBIfam" id="NF001311">
    <property type="entry name" value="PRK00258.1-3"/>
    <property type="match status" value="1"/>
</dbReference>
<dbReference type="RefSeq" id="WP_344653700.1">
    <property type="nucleotide sequence ID" value="NZ_BAAAGX010000033.1"/>
</dbReference>
<reference evidence="6" key="1">
    <citation type="journal article" date="2019" name="Int. J. Syst. Evol. Microbiol.">
        <title>The Global Catalogue of Microorganisms (GCM) 10K type strain sequencing project: providing services to taxonomists for standard genome sequencing and annotation.</title>
        <authorList>
            <consortium name="The Broad Institute Genomics Platform"/>
            <consortium name="The Broad Institute Genome Sequencing Center for Infectious Disease"/>
            <person name="Wu L."/>
            <person name="Ma J."/>
        </authorList>
    </citation>
    <scope>NUCLEOTIDE SEQUENCE [LARGE SCALE GENOMIC DNA]</scope>
    <source>
        <strain evidence="6">JCM 10425</strain>
    </source>
</reference>
<gene>
    <name evidence="5" type="ORF">GCM10009539_71830</name>
</gene>
<protein>
    <submittedName>
        <fullName evidence="5">Shikimate dehydrogenase</fullName>
    </submittedName>
</protein>
<keyword evidence="6" id="KW-1185">Reference proteome</keyword>
<dbReference type="Pfam" id="PF18317">
    <property type="entry name" value="SDH_C"/>
    <property type="match status" value="1"/>
</dbReference>
<organism evidence="5 6">
    <name type="scientific">Cryptosporangium japonicum</name>
    <dbReference type="NCBI Taxonomy" id="80872"/>
    <lineage>
        <taxon>Bacteria</taxon>
        <taxon>Bacillati</taxon>
        <taxon>Actinomycetota</taxon>
        <taxon>Actinomycetes</taxon>
        <taxon>Cryptosporangiales</taxon>
        <taxon>Cryptosporangiaceae</taxon>
        <taxon>Cryptosporangium</taxon>
    </lineage>
</organism>
<dbReference type="Gene3D" id="3.40.50.10860">
    <property type="entry name" value="Leucine Dehydrogenase, chain A, domain 1"/>
    <property type="match status" value="1"/>
</dbReference>
<evidence type="ECO:0000256" key="1">
    <source>
        <dbReference type="ARBA" id="ARBA00004871"/>
    </source>
</evidence>
<dbReference type="Gene3D" id="3.40.50.720">
    <property type="entry name" value="NAD(P)-binding Rossmann-like Domain"/>
    <property type="match status" value="1"/>
</dbReference>
<dbReference type="PANTHER" id="PTHR21089">
    <property type="entry name" value="SHIKIMATE DEHYDROGENASE"/>
    <property type="match status" value="1"/>
</dbReference>
<evidence type="ECO:0000313" key="6">
    <source>
        <dbReference type="Proteomes" id="UP001500967"/>
    </source>
</evidence>
<dbReference type="InterPro" id="IPR036291">
    <property type="entry name" value="NAD(P)-bd_dom_sf"/>
</dbReference>
<dbReference type="Proteomes" id="UP001500967">
    <property type="component" value="Unassembled WGS sequence"/>
</dbReference>
<dbReference type="PANTHER" id="PTHR21089:SF1">
    <property type="entry name" value="BIFUNCTIONAL 3-DEHYDROQUINATE DEHYDRATASE_SHIKIMATE DEHYDROGENASE, CHLOROPLASTIC"/>
    <property type="match status" value="1"/>
</dbReference>
<comment type="caution">
    <text evidence="5">The sequence shown here is derived from an EMBL/GenBank/DDBJ whole genome shotgun (WGS) entry which is preliminary data.</text>
</comment>
<evidence type="ECO:0000313" key="5">
    <source>
        <dbReference type="EMBL" id="GAA0273924.1"/>
    </source>
</evidence>
<sequence>MVRRAAVLGSPIAHSLSPVLHGAAYAALGLEAWTYTRVECAEDGLAGFVGALGPEWAGLSLTMPLKRVALDVATEVSPEAAAIGAANTLLLAPGRRRAENTDAPGMADALREAGLRSAAAPLLLGAGGTAQAALAALAGPVPLATGPVTALVRSPHRAAELRTTAERLGLPLDVRPLDQAPARLAAADLVISTLPKGAADPLAHAALRPSAVVFDVVYDPWPTALATAAVAAGCRVVSGLDLLLHQAGHQVRLMTGCPAPIEAMRAALALAR</sequence>
<dbReference type="InterPro" id="IPR046346">
    <property type="entry name" value="Aminoacid_DH-like_N_sf"/>
</dbReference>
<feature type="domain" description="SDH C-terminal" evidence="4">
    <location>
        <begin position="239"/>
        <end position="268"/>
    </location>
</feature>
<dbReference type="EMBL" id="BAAAGX010000033">
    <property type="protein sequence ID" value="GAA0273924.1"/>
    <property type="molecule type" value="Genomic_DNA"/>
</dbReference>
<evidence type="ECO:0000256" key="2">
    <source>
        <dbReference type="ARBA" id="ARBA00023141"/>
    </source>
</evidence>
<dbReference type="InterPro" id="IPR013708">
    <property type="entry name" value="Shikimate_DH-bd_N"/>
</dbReference>
<feature type="domain" description="Shikimate dehydrogenase substrate binding N-terminal" evidence="3">
    <location>
        <begin position="7"/>
        <end position="89"/>
    </location>
</feature>
<keyword evidence="2" id="KW-0028">Amino-acid biosynthesis</keyword>
<dbReference type="SUPFAM" id="SSF53223">
    <property type="entry name" value="Aminoacid dehydrogenase-like, N-terminal domain"/>
    <property type="match status" value="1"/>
</dbReference>
<evidence type="ECO:0000259" key="3">
    <source>
        <dbReference type="Pfam" id="PF08501"/>
    </source>
</evidence>
<keyword evidence="2" id="KW-0057">Aromatic amino acid biosynthesis</keyword>